<gene>
    <name evidence="2" type="ORF">SG34_016690</name>
</gene>
<feature type="chain" id="PRO_5042011218" evidence="1">
    <location>
        <begin position="29"/>
        <end position="173"/>
    </location>
</feature>
<name>A0AAE9YY44_9GAMM</name>
<keyword evidence="1" id="KW-0732">Signal</keyword>
<proteinExistence type="predicted"/>
<evidence type="ECO:0000313" key="3">
    <source>
        <dbReference type="Proteomes" id="UP000032352"/>
    </source>
</evidence>
<dbReference type="KEGG" id="tvd:SG34_016690"/>
<dbReference type="RefSeq" id="WP_044840834.1">
    <property type="nucleotide sequence ID" value="NZ_CP059733.1"/>
</dbReference>
<dbReference type="Proteomes" id="UP000032352">
    <property type="component" value="Chromosome"/>
</dbReference>
<reference evidence="2 3" key="2">
    <citation type="journal article" date="2022" name="Mar. Drugs">
        <title>Bioassay-Guided Fractionation Leads to the Detection of Cholic Acid Generated by the Rare Thalassomonas sp.</title>
        <authorList>
            <person name="Pheiffer F."/>
            <person name="Schneider Y.K."/>
            <person name="Hansen E.H."/>
            <person name="Andersen J.H."/>
            <person name="Isaksson J."/>
            <person name="Busche T."/>
            <person name="R C."/>
            <person name="Kalinowski J."/>
            <person name="Zyl L.V."/>
            <person name="Trindade M."/>
        </authorList>
    </citation>
    <scope>NUCLEOTIDE SEQUENCE [LARGE SCALE GENOMIC DNA]</scope>
    <source>
        <strain evidence="2 3">XOM25</strain>
    </source>
</reference>
<sequence length="173" mass="19006">MKAKTTTRLTALIFSTGLLALGSSVSHALSIAEDYQIPPLPPGDYVLGKDLSYRVSKLYQYIYNISDRINNLQDDLDYDRLMPSGSISASMSPNGCENGWIFYSGLNGKIPRGATSVNELGGTGGQDNHSHGISAGSYYHNYASSWDTYFLKSQQTHAASSWTPFTKVLYCQR</sequence>
<dbReference type="AlphaFoldDB" id="A0AAE9YY44"/>
<evidence type="ECO:0000256" key="1">
    <source>
        <dbReference type="SAM" id="SignalP"/>
    </source>
</evidence>
<accession>A0AAE9YY44</accession>
<evidence type="ECO:0000313" key="2">
    <source>
        <dbReference type="EMBL" id="WDE03063.1"/>
    </source>
</evidence>
<organism evidence="2 3">
    <name type="scientific">Thalassomonas viridans</name>
    <dbReference type="NCBI Taxonomy" id="137584"/>
    <lineage>
        <taxon>Bacteria</taxon>
        <taxon>Pseudomonadati</taxon>
        <taxon>Pseudomonadota</taxon>
        <taxon>Gammaproteobacteria</taxon>
        <taxon>Alteromonadales</taxon>
        <taxon>Colwelliaceae</taxon>
        <taxon>Thalassomonas</taxon>
    </lineage>
</organism>
<feature type="signal peptide" evidence="1">
    <location>
        <begin position="1"/>
        <end position="28"/>
    </location>
</feature>
<keyword evidence="3" id="KW-1185">Reference proteome</keyword>
<reference evidence="2 3" key="1">
    <citation type="journal article" date="2015" name="Genome Announc.">
        <title>Draft Genome Sequences of Marine Isolates of Thalassomonas viridans and Thalassomonas actiniarum.</title>
        <authorList>
            <person name="Olonade I."/>
            <person name="van Zyl L.J."/>
            <person name="Trindade M."/>
        </authorList>
    </citation>
    <scope>NUCLEOTIDE SEQUENCE [LARGE SCALE GENOMIC DNA]</scope>
    <source>
        <strain evidence="2 3">XOM25</strain>
    </source>
</reference>
<protein>
    <submittedName>
        <fullName evidence="2">Uncharacterized protein</fullName>
    </submittedName>
</protein>
<dbReference type="EMBL" id="CP059733">
    <property type="protein sequence ID" value="WDE03063.1"/>
    <property type="molecule type" value="Genomic_DNA"/>
</dbReference>